<evidence type="ECO:0000313" key="2">
    <source>
        <dbReference type="Proteomes" id="UP000265836"/>
    </source>
</evidence>
<reference evidence="1 2" key="1">
    <citation type="submission" date="2018-08" db="EMBL/GenBank/DDBJ databases">
        <title>Genome sequencing of rice bacterial endophytes.</title>
        <authorList>
            <person name="Venturi V."/>
        </authorList>
    </citation>
    <scope>NUCLEOTIDE SEQUENCE [LARGE SCALE GENOMIC DNA]</scope>
    <source>
        <strain evidence="1 2">E1205</strain>
    </source>
</reference>
<evidence type="ECO:0000313" key="1">
    <source>
        <dbReference type="EMBL" id="RIA19915.1"/>
    </source>
</evidence>
<accession>A0A397MCD4</accession>
<proteinExistence type="predicted"/>
<gene>
    <name evidence="1" type="ORF">DFO61_4494</name>
</gene>
<dbReference type="AlphaFoldDB" id="A0A397MCD4"/>
<organism evidence="1 2">
    <name type="scientific">Ectopseudomonas oleovorans</name>
    <name type="common">Pseudomonas oleovorans</name>
    <dbReference type="NCBI Taxonomy" id="301"/>
    <lineage>
        <taxon>Bacteria</taxon>
        <taxon>Pseudomonadati</taxon>
        <taxon>Pseudomonadota</taxon>
        <taxon>Gammaproteobacteria</taxon>
        <taxon>Pseudomonadales</taxon>
        <taxon>Pseudomonadaceae</taxon>
        <taxon>Ectopseudomonas</taxon>
    </lineage>
</organism>
<dbReference type="Proteomes" id="UP000265836">
    <property type="component" value="Unassembled WGS sequence"/>
</dbReference>
<protein>
    <submittedName>
        <fullName evidence="1">Uncharacterized protein</fullName>
    </submittedName>
</protein>
<name>A0A397MCD4_ECTOL</name>
<comment type="caution">
    <text evidence="1">The sequence shown here is derived from an EMBL/GenBank/DDBJ whole genome shotgun (WGS) entry which is preliminary data.</text>
</comment>
<sequence>MENALIAITGFLATLAAAFFGSKHAFKLQSEENDRKTKAEQVASANRAIFQLIKLHNEFAAVRRESFRPLLESPTRHLEIKPLLTYPEPISIDFDSLSFLFFSSNPNLLQELAAYQLQSNGTINTLIERGKLHVKAQEIAEEVRDKNTDIVKAEDIENALGMKDTLLLRSFTDHSIYGANEVIEGAQEFIKELGSIFRELFPGHQLITMKKPSPAPQPPV</sequence>
<dbReference type="EMBL" id="QXDA01000007">
    <property type="protein sequence ID" value="RIA19915.1"/>
    <property type="molecule type" value="Genomic_DNA"/>
</dbReference>